<evidence type="ECO:0000256" key="1">
    <source>
        <dbReference type="ARBA" id="ARBA00023015"/>
    </source>
</evidence>
<dbReference type="SMART" id="SM00347">
    <property type="entry name" value="HTH_MARR"/>
    <property type="match status" value="1"/>
</dbReference>
<dbReference type="PANTHER" id="PTHR42756:SF1">
    <property type="entry name" value="TRANSCRIPTIONAL REPRESSOR OF EMRAB OPERON"/>
    <property type="match status" value="1"/>
</dbReference>
<dbReference type="InterPro" id="IPR036388">
    <property type="entry name" value="WH-like_DNA-bd_sf"/>
</dbReference>
<evidence type="ECO:0000313" key="5">
    <source>
        <dbReference type="EMBL" id="NMM94889.1"/>
    </source>
</evidence>
<dbReference type="RefSeq" id="WP_169172904.1">
    <property type="nucleotide sequence ID" value="NZ_JAAIII010000007.1"/>
</dbReference>
<name>A0A7Y0ER30_9BIFI</name>
<dbReference type="EMBL" id="JAAIII010000007">
    <property type="protein sequence ID" value="NMM94889.1"/>
    <property type="molecule type" value="Genomic_DNA"/>
</dbReference>
<reference evidence="5 6" key="1">
    <citation type="submission" date="2020-02" db="EMBL/GenBank/DDBJ databases">
        <title>Characterization of phylogenetic diversity of novel bifidobacterial species isolated in Czech ZOOs.</title>
        <authorList>
            <person name="Lugli G.A."/>
            <person name="Vera N.B."/>
            <person name="Ventura M."/>
        </authorList>
    </citation>
    <scope>NUCLEOTIDE SEQUENCE [LARGE SCALE GENOMIC DNA]</scope>
    <source>
        <strain evidence="5 6">DSM 109957</strain>
    </source>
</reference>
<dbReference type="Proteomes" id="UP000532194">
    <property type="component" value="Unassembled WGS sequence"/>
</dbReference>
<dbReference type="SUPFAM" id="SSF46785">
    <property type="entry name" value="Winged helix' DNA-binding domain"/>
    <property type="match status" value="1"/>
</dbReference>
<evidence type="ECO:0000259" key="4">
    <source>
        <dbReference type="PROSITE" id="PS50995"/>
    </source>
</evidence>
<evidence type="ECO:0000256" key="3">
    <source>
        <dbReference type="ARBA" id="ARBA00023163"/>
    </source>
</evidence>
<evidence type="ECO:0000313" key="6">
    <source>
        <dbReference type="Proteomes" id="UP000532194"/>
    </source>
</evidence>
<dbReference type="PRINTS" id="PR00598">
    <property type="entry name" value="HTHMARR"/>
</dbReference>
<dbReference type="InterPro" id="IPR000835">
    <property type="entry name" value="HTH_MarR-typ"/>
</dbReference>
<dbReference type="Pfam" id="PF01047">
    <property type="entry name" value="MarR"/>
    <property type="match status" value="1"/>
</dbReference>
<keyword evidence="6" id="KW-1185">Reference proteome</keyword>
<dbReference type="AlphaFoldDB" id="A0A7Y0ER30"/>
<dbReference type="InterPro" id="IPR036390">
    <property type="entry name" value="WH_DNA-bd_sf"/>
</dbReference>
<dbReference type="GO" id="GO:0003700">
    <property type="term" value="F:DNA-binding transcription factor activity"/>
    <property type="evidence" value="ECO:0007669"/>
    <property type="project" value="InterPro"/>
</dbReference>
<dbReference type="Gene3D" id="1.10.10.10">
    <property type="entry name" value="Winged helix-like DNA-binding domain superfamily/Winged helix DNA-binding domain"/>
    <property type="match status" value="1"/>
</dbReference>
<keyword evidence="3" id="KW-0804">Transcription</keyword>
<proteinExistence type="predicted"/>
<sequence length="166" mass="18676">MGYEQEALDELIVSVVERRSQMRDAVARASKGEPFALRQLVRNGTMAPSQMASAMRVTSGRVSTMLASLEKKGLILRSVDPDDRRNVRIDLTDEGRKVANQEMEEAKDCIRWVFSQMGERRTREFTELVREFSTYMSICVPGKPRPTAEQVAQAFAAESKRESSAA</sequence>
<keyword evidence="2" id="KW-0238">DNA-binding</keyword>
<feature type="domain" description="HTH marR-type" evidence="4">
    <location>
        <begin position="1"/>
        <end position="134"/>
    </location>
</feature>
<dbReference type="PROSITE" id="PS50995">
    <property type="entry name" value="HTH_MARR_2"/>
    <property type="match status" value="1"/>
</dbReference>
<dbReference type="PANTHER" id="PTHR42756">
    <property type="entry name" value="TRANSCRIPTIONAL REGULATOR, MARR"/>
    <property type="match status" value="1"/>
</dbReference>
<comment type="caution">
    <text evidence="5">The sequence shown here is derived from an EMBL/GenBank/DDBJ whole genome shotgun (WGS) entry which is preliminary data.</text>
</comment>
<dbReference type="GO" id="GO:0003677">
    <property type="term" value="F:DNA binding"/>
    <property type="evidence" value="ECO:0007669"/>
    <property type="project" value="UniProtKB-KW"/>
</dbReference>
<evidence type="ECO:0000256" key="2">
    <source>
        <dbReference type="ARBA" id="ARBA00023125"/>
    </source>
</evidence>
<organism evidence="5 6">
    <name type="scientific">Bifidobacterium oedipodis</name>
    <dbReference type="NCBI Taxonomy" id="2675322"/>
    <lineage>
        <taxon>Bacteria</taxon>
        <taxon>Bacillati</taxon>
        <taxon>Actinomycetota</taxon>
        <taxon>Actinomycetes</taxon>
        <taxon>Bifidobacteriales</taxon>
        <taxon>Bifidobacteriaceae</taxon>
        <taxon>Bifidobacterium</taxon>
    </lineage>
</organism>
<keyword evidence="1" id="KW-0805">Transcription regulation</keyword>
<accession>A0A7Y0ER30</accession>
<protein>
    <submittedName>
        <fullName evidence="5">MarR family transcriptional regulator</fullName>
    </submittedName>
</protein>
<gene>
    <name evidence="5" type="ORF">G1C95_2077</name>
</gene>